<dbReference type="EMBL" id="CAJSLV010000001">
    <property type="protein sequence ID" value="CAG6390757.1"/>
    <property type="molecule type" value="Genomic_DNA"/>
</dbReference>
<dbReference type="SUPFAM" id="SSF47413">
    <property type="entry name" value="lambda repressor-like DNA-binding domains"/>
    <property type="match status" value="1"/>
</dbReference>
<keyword evidence="1" id="KW-0805">Transcription regulation</keyword>
<dbReference type="PANTHER" id="PTHR30146:SF153">
    <property type="entry name" value="LACTOSE OPERON REPRESSOR"/>
    <property type="match status" value="1"/>
</dbReference>
<evidence type="ECO:0000259" key="4">
    <source>
        <dbReference type="PROSITE" id="PS50932"/>
    </source>
</evidence>
<dbReference type="CDD" id="cd01392">
    <property type="entry name" value="HTH_LacI"/>
    <property type="match status" value="1"/>
</dbReference>
<name>A0A9W4DIA0_9ACTN</name>
<dbReference type="SMART" id="SM00354">
    <property type="entry name" value="HTH_LACI"/>
    <property type="match status" value="1"/>
</dbReference>
<gene>
    <name evidence="5" type="ORF">SCOCK_10225</name>
</gene>
<dbReference type="InterPro" id="IPR028082">
    <property type="entry name" value="Peripla_BP_I"/>
</dbReference>
<dbReference type="GO" id="GO:0000976">
    <property type="term" value="F:transcription cis-regulatory region binding"/>
    <property type="evidence" value="ECO:0007669"/>
    <property type="project" value="TreeGrafter"/>
</dbReference>
<dbReference type="Pfam" id="PF00356">
    <property type="entry name" value="LacI"/>
    <property type="match status" value="1"/>
</dbReference>
<evidence type="ECO:0000256" key="1">
    <source>
        <dbReference type="ARBA" id="ARBA00023015"/>
    </source>
</evidence>
<protein>
    <submittedName>
        <fullName evidence="5">Transcriptional regulator, LacI family</fullName>
    </submittedName>
</protein>
<evidence type="ECO:0000313" key="6">
    <source>
        <dbReference type="Proteomes" id="UP001152519"/>
    </source>
</evidence>
<dbReference type="PROSITE" id="PS50932">
    <property type="entry name" value="HTH_LACI_2"/>
    <property type="match status" value="1"/>
</dbReference>
<dbReference type="Proteomes" id="UP001152519">
    <property type="component" value="Unassembled WGS sequence"/>
</dbReference>
<dbReference type="InterPro" id="IPR000843">
    <property type="entry name" value="HTH_LacI"/>
</dbReference>
<dbReference type="Gene3D" id="3.40.50.2300">
    <property type="match status" value="2"/>
</dbReference>
<feature type="domain" description="HTH lacI-type" evidence="4">
    <location>
        <begin position="4"/>
        <end position="58"/>
    </location>
</feature>
<comment type="caution">
    <text evidence="5">The sequence shown here is derived from an EMBL/GenBank/DDBJ whole genome shotgun (WGS) entry which is preliminary data.</text>
</comment>
<proteinExistence type="predicted"/>
<dbReference type="AlphaFoldDB" id="A0A9W4DIA0"/>
<dbReference type="GO" id="GO:0003700">
    <property type="term" value="F:DNA-binding transcription factor activity"/>
    <property type="evidence" value="ECO:0007669"/>
    <property type="project" value="TreeGrafter"/>
</dbReference>
<dbReference type="Gene3D" id="1.10.260.40">
    <property type="entry name" value="lambda repressor-like DNA-binding domains"/>
    <property type="match status" value="1"/>
</dbReference>
<evidence type="ECO:0000256" key="2">
    <source>
        <dbReference type="ARBA" id="ARBA00023125"/>
    </source>
</evidence>
<accession>A0A9W4DIA0</accession>
<dbReference type="RefSeq" id="WP_251483777.1">
    <property type="nucleotide sequence ID" value="NZ_CAJSLV010000001.1"/>
</dbReference>
<evidence type="ECO:0000313" key="5">
    <source>
        <dbReference type="EMBL" id="CAG6390757.1"/>
    </source>
</evidence>
<dbReference type="Pfam" id="PF13377">
    <property type="entry name" value="Peripla_BP_3"/>
    <property type="match status" value="1"/>
</dbReference>
<organism evidence="5 6">
    <name type="scientific">Actinacidiphila cocklensis</name>
    <dbReference type="NCBI Taxonomy" id="887465"/>
    <lineage>
        <taxon>Bacteria</taxon>
        <taxon>Bacillati</taxon>
        <taxon>Actinomycetota</taxon>
        <taxon>Actinomycetes</taxon>
        <taxon>Kitasatosporales</taxon>
        <taxon>Streptomycetaceae</taxon>
        <taxon>Actinacidiphila</taxon>
    </lineage>
</organism>
<keyword evidence="6" id="KW-1185">Reference proteome</keyword>
<dbReference type="InterPro" id="IPR046335">
    <property type="entry name" value="LacI/GalR-like_sensor"/>
</dbReference>
<dbReference type="InterPro" id="IPR010982">
    <property type="entry name" value="Lambda_DNA-bd_dom_sf"/>
</dbReference>
<keyword evidence="2" id="KW-0238">DNA-binding</keyword>
<dbReference type="PROSITE" id="PS00356">
    <property type="entry name" value="HTH_LACI_1"/>
    <property type="match status" value="1"/>
</dbReference>
<keyword evidence="3" id="KW-0804">Transcription</keyword>
<evidence type="ECO:0000256" key="3">
    <source>
        <dbReference type="ARBA" id="ARBA00023163"/>
    </source>
</evidence>
<dbReference type="SUPFAM" id="SSF53822">
    <property type="entry name" value="Periplasmic binding protein-like I"/>
    <property type="match status" value="1"/>
</dbReference>
<dbReference type="PANTHER" id="PTHR30146">
    <property type="entry name" value="LACI-RELATED TRANSCRIPTIONAL REPRESSOR"/>
    <property type="match status" value="1"/>
</dbReference>
<reference evidence="5" key="1">
    <citation type="submission" date="2021-05" db="EMBL/GenBank/DDBJ databases">
        <authorList>
            <person name="Arsene-Ploetze F."/>
        </authorList>
    </citation>
    <scope>NUCLEOTIDE SEQUENCE</scope>
    <source>
        <strain evidence="5">DSM 42138</strain>
    </source>
</reference>
<sequence>MKRAKLADIAAAAEVTVPTVSKVLNGRSDVSEQTRARVWEMLAAAGYERRGPAVPAGAVGLVDLVMDGVEGSWATRVLGGAEQAAAEAGCDVVVLSAREARAGRDWVDRLVSRGSAGAVLALVDPAPAERERLAAAGVALVALDPGVEPSSGLPSVGATNWAGGYAAVHHLTRLGHTRIAALGGREDQINSRARLDGYRSALAAANIRARNSLIRYSDWSNAGGVRQATALLRQRDRPTAVFACSDHLARAVYRVAADLGLDIPGDLSVVGFDDLPEARWLTPDLTTVHQPVREMAAEAVRLLLRLRNGELGGAERVELSTSLVVRNSTAPPR</sequence>